<dbReference type="Proteomes" id="UP001253545">
    <property type="component" value="Unassembled WGS sequence"/>
</dbReference>
<dbReference type="Gene3D" id="1.20.890.30">
    <property type="entry name" value="VCA0319-like"/>
    <property type="match status" value="1"/>
</dbReference>
<evidence type="ECO:0000256" key="1">
    <source>
        <dbReference type="ARBA" id="ARBA00022649"/>
    </source>
</evidence>
<dbReference type="PANTHER" id="PTHR35401:SF2">
    <property type="entry name" value="ABC-TYPE TRANSPORT SYSTEM"/>
    <property type="match status" value="1"/>
</dbReference>
<keyword evidence="4" id="KW-1185">Reference proteome</keyword>
<comment type="caution">
    <text evidence="3">The sequence shown here is derived from an EMBL/GenBank/DDBJ whole genome shotgun (WGS) entry which is preliminary data.</text>
</comment>
<reference evidence="3 4" key="1">
    <citation type="submission" date="2023-09" db="EMBL/GenBank/DDBJ databases">
        <authorList>
            <person name="Rey-Velasco X."/>
        </authorList>
    </citation>
    <scope>NUCLEOTIDE SEQUENCE [LARGE SCALE GENOMIC DNA]</scope>
    <source>
        <strain evidence="3 4">P117</strain>
    </source>
</reference>
<dbReference type="Gene3D" id="1.10.1220.10">
    <property type="entry name" value="Met repressor-like"/>
    <property type="match status" value="1"/>
</dbReference>
<dbReference type="SUPFAM" id="SSF47598">
    <property type="entry name" value="Ribbon-helix-helix"/>
    <property type="match status" value="1"/>
</dbReference>
<dbReference type="Pfam" id="PF08681">
    <property type="entry name" value="TacA1"/>
    <property type="match status" value="1"/>
</dbReference>
<accession>A0ABU2ZX96</accession>
<organism evidence="3 4">
    <name type="scientific">Glaciecola petra</name>
    <dbReference type="NCBI Taxonomy" id="3075602"/>
    <lineage>
        <taxon>Bacteria</taxon>
        <taxon>Pseudomonadati</taxon>
        <taxon>Pseudomonadota</taxon>
        <taxon>Gammaproteobacteria</taxon>
        <taxon>Alteromonadales</taxon>
        <taxon>Alteromonadaceae</taxon>
        <taxon>Glaciecola</taxon>
    </lineage>
</organism>
<evidence type="ECO:0000313" key="4">
    <source>
        <dbReference type="Proteomes" id="UP001253545"/>
    </source>
</evidence>
<comment type="similarity">
    <text evidence="2">Belongs to the TacA antitoxin family.</text>
</comment>
<evidence type="ECO:0000313" key="3">
    <source>
        <dbReference type="EMBL" id="MDT0596047.1"/>
    </source>
</evidence>
<dbReference type="EMBL" id="JAVRHX010000005">
    <property type="protein sequence ID" value="MDT0596047.1"/>
    <property type="molecule type" value="Genomic_DNA"/>
</dbReference>
<name>A0ABU2ZX96_9ALTE</name>
<keyword evidence="1" id="KW-1277">Toxin-antitoxin system</keyword>
<protein>
    <submittedName>
        <fullName evidence="3">DUF1778 domain-containing protein</fullName>
    </submittedName>
</protein>
<dbReference type="PANTHER" id="PTHR35401">
    <property type="entry name" value="COPG FAMILY HELIX-TURN-HELIX PROTEIN-RELATED-RELATED"/>
    <property type="match status" value="1"/>
</dbReference>
<sequence length="91" mass="10088">MSEFLYSPAPRITARVDNDTQALLTQAAAISGMSSINSFVLSAALEKAKRLIEQEQRIELTARDTKKLITELDKPASANKRLAQAFKKHND</sequence>
<dbReference type="InterPro" id="IPR010985">
    <property type="entry name" value="Ribbon_hlx_hlx"/>
</dbReference>
<dbReference type="InterPro" id="IPR013321">
    <property type="entry name" value="Arc_rbn_hlx_hlx"/>
</dbReference>
<evidence type="ECO:0000256" key="2">
    <source>
        <dbReference type="ARBA" id="ARBA00049988"/>
    </source>
</evidence>
<dbReference type="RefSeq" id="WP_311369773.1">
    <property type="nucleotide sequence ID" value="NZ_JAVRHX010000005.1"/>
</dbReference>
<proteinExistence type="inferred from homology"/>
<gene>
    <name evidence="3" type="ORF">RM552_14430</name>
</gene>
<dbReference type="InterPro" id="IPR014795">
    <property type="entry name" value="TacA_1-like"/>
</dbReference>